<dbReference type="PRINTS" id="PR00420">
    <property type="entry name" value="RNGMNOXGNASE"/>
</dbReference>
<sequence>MSRVAIIGAGIGGLATAIGLQRHGWDVSVLERSAPDSQVGAGLSLFANGFRALDAIGVGDAVRAMAGPEQVLTAGSRRRDGRWLATTPPGAVRELRVVHRADLHRVLTAELGPGTIAYGKNVVEPLTGYDVVVAADGLRSPTRGTDIRYSGYTSWRGVTERPVDLLGGAGESLGRGERFGLAPLPDGRVYWFGVASTPAGTAFPDEFAEIRRRFEGWHAPIAEVLDATGPAAVVRTDIYDLAKPLASYVRGTTVLLGDAAHAMTPDLGQGANMALEDAATLSHLLSARPIAEALTAYDRNRRPRTQALARRARLMGRLLQSRSPQRDTLLRLTPASVVAR</sequence>
<dbReference type="PANTHER" id="PTHR13789:SF309">
    <property type="entry name" value="PUTATIVE (AFU_ORTHOLOGUE AFUA_6G14510)-RELATED"/>
    <property type="match status" value="1"/>
</dbReference>
<protein>
    <submittedName>
        <fullName evidence="4">FAD-dependent oxidoreductase</fullName>
    </submittedName>
</protein>
<name>A0ABT0YC28_9ACTN</name>
<keyword evidence="1" id="KW-0560">Oxidoreductase</keyword>
<dbReference type="EMBL" id="JAMQOL010000052">
    <property type="protein sequence ID" value="MCM4082819.1"/>
    <property type="molecule type" value="Genomic_DNA"/>
</dbReference>
<keyword evidence="2" id="KW-0503">Monooxygenase</keyword>
<dbReference type="Gene3D" id="3.50.50.60">
    <property type="entry name" value="FAD/NAD(P)-binding domain"/>
    <property type="match status" value="1"/>
</dbReference>
<dbReference type="Pfam" id="PF01494">
    <property type="entry name" value="FAD_binding_3"/>
    <property type="match status" value="2"/>
</dbReference>
<comment type="caution">
    <text evidence="4">The sequence shown here is derived from an EMBL/GenBank/DDBJ whole genome shotgun (WGS) entry which is preliminary data.</text>
</comment>
<evidence type="ECO:0000256" key="1">
    <source>
        <dbReference type="ARBA" id="ARBA00023002"/>
    </source>
</evidence>
<evidence type="ECO:0000313" key="5">
    <source>
        <dbReference type="Proteomes" id="UP001523216"/>
    </source>
</evidence>
<gene>
    <name evidence="4" type="ORF">LXN57_35205</name>
</gene>
<dbReference type="PANTHER" id="PTHR13789">
    <property type="entry name" value="MONOOXYGENASE"/>
    <property type="match status" value="1"/>
</dbReference>
<dbReference type="InterPro" id="IPR050493">
    <property type="entry name" value="FAD-dep_Monooxygenase_BioMet"/>
</dbReference>
<reference evidence="4 5" key="1">
    <citation type="submission" date="2022-06" db="EMBL/GenBank/DDBJ databases">
        <title>Actinoplanes abujensis sp. nov., isolated from Nigerian arid soil.</title>
        <authorList>
            <person name="Ding P."/>
        </authorList>
    </citation>
    <scope>NUCLEOTIDE SEQUENCE [LARGE SCALE GENOMIC DNA]</scope>
    <source>
        <strain evidence="5">TRM88002</strain>
    </source>
</reference>
<evidence type="ECO:0000313" key="4">
    <source>
        <dbReference type="EMBL" id="MCM4082819.1"/>
    </source>
</evidence>
<organism evidence="4 5">
    <name type="scientific">Paractinoplanes hotanensis</name>
    <dbReference type="NCBI Taxonomy" id="2906497"/>
    <lineage>
        <taxon>Bacteria</taxon>
        <taxon>Bacillati</taxon>
        <taxon>Actinomycetota</taxon>
        <taxon>Actinomycetes</taxon>
        <taxon>Micromonosporales</taxon>
        <taxon>Micromonosporaceae</taxon>
        <taxon>Paractinoplanes</taxon>
    </lineage>
</organism>
<evidence type="ECO:0000259" key="3">
    <source>
        <dbReference type="Pfam" id="PF01494"/>
    </source>
</evidence>
<dbReference type="Proteomes" id="UP001523216">
    <property type="component" value="Unassembled WGS sequence"/>
</dbReference>
<dbReference type="InterPro" id="IPR036188">
    <property type="entry name" value="FAD/NAD-bd_sf"/>
</dbReference>
<dbReference type="RefSeq" id="WP_251802551.1">
    <property type="nucleotide sequence ID" value="NZ_JAMQOL010000052.1"/>
</dbReference>
<evidence type="ECO:0000256" key="2">
    <source>
        <dbReference type="ARBA" id="ARBA00023033"/>
    </source>
</evidence>
<feature type="domain" description="FAD-binding" evidence="3">
    <location>
        <begin position="3"/>
        <end position="78"/>
    </location>
</feature>
<feature type="domain" description="FAD-binding" evidence="3">
    <location>
        <begin position="226"/>
        <end position="312"/>
    </location>
</feature>
<dbReference type="InterPro" id="IPR002938">
    <property type="entry name" value="FAD-bd"/>
</dbReference>
<proteinExistence type="predicted"/>
<dbReference type="SUPFAM" id="SSF51905">
    <property type="entry name" value="FAD/NAD(P)-binding domain"/>
    <property type="match status" value="1"/>
</dbReference>
<keyword evidence="5" id="KW-1185">Reference proteome</keyword>
<accession>A0ABT0YC28</accession>